<dbReference type="InterPro" id="IPR023346">
    <property type="entry name" value="Lysozyme-like_dom_sf"/>
</dbReference>
<dbReference type="Pfam" id="PF00905">
    <property type="entry name" value="Transpeptidase"/>
    <property type="match status" value="1"/>
</dbReference>
<comment type="catalytic activity">
    <reaction evidence="7">
        <text>Preferential cleavage: (Ac)2-L-Lys-D-Ala-|-D-Ala. Also transpeptidation of peptidyl-alanyl moieties that are N-acyl substituents of D-alanine.</text>
        <dbReference type="EC" id="3.4.16.4"/>
    </reaction>
</comment>
<dbReference type="PROSITE" id="PS51178">
    <property type="entry name" value="PASTA"/>
    <property type="match status" value="1"/>
</dbReference>
<dbReference type="Gene3D" id="3.40.710.10">
    <property type="entry name" value="DD-peptidase/beta-lactamase superfamily"/>
    <property type="match status" value="1"/>
</dbReference>
<evidence type="ECO:0000259" key="10">
    <source>
        <dbReference type="PROSITE" id="PS51178"/>
    </source>
</evidence>
<evidence type="ECO:0000313" key="11">
    <source>
        <dbReference type="EMBL" id="GGB35537.1"/>
    </source>
</evidence>
<keyword evidence="1" id="KW-0121">Carboxypeptidase</keyword>
<sequence>MAGLLFPLAGGFGVVSNRAASTVENVSSELLDGTVPAVTTMTDATGDPIAYIYDQRRFPVGYDDIAPDMIRAIISIEDRRFLQHDGVDWKGTIRAALKNSSSGEVQQGASTLDQQYIKNYQLLVLARTEADRQAAVADTPARKLREVRMALTMEKSLEDQAQRDENLSHAQAKQEAKKVIVSRYLNIVPFGNGAYGVEAAARTYFNKHAKDLTVGEAAMLAGMVQSSSALDPYTNSQAVIARRNTVLDKMIENFPARTAELTAAKNAPLGVIPEPQTLPQGCIAAKGAGYFCDYALQYLSDAGLSSDQISRGGYTIRTTLDPRVQNSVQKAAQSVAGPHLDGIANVINILRPYSKDHPSHDLLAMVSSRNYGLNQGNDETVQPEPFSMVGDGAGSIFKIFTTAAAMEKGMGISATLQVPPTLAVKGMGSSDGAYGCPPDYYCVKNAGNYAPAMSVTQALATSPNTAFVKLIQQTGVPAAVDMAVRLGMRSYAKAGTAGDGDMSLADYFKKYNLGSFTLGPTAVNALELSNVAATLSSHGMWCPPNPIISITQPKRDRFGNIVNGPDGKPVVGATVPVNSPKCEQVIDPALADTLANALSKDDQAGGTSAGSAGAVGWNLPLSAKTGTTETHRSSAFLAFTNNLAGASYIYGDSTTPSGICTSPLRQCGEGNLYGGLEPARAWYAGVLPVANSFGPTALPPTTPRYVNGGANAQVPDVNGMTVDDATAKIRAAGFKVETNTVQGSAAAGTVVSTSPSTSAIPGATITLNVSDGSTAPRSTAPTPPTLPNLLPGGGTSPPTTIQIPGVGPIVIPGN</sequence>
<dbReference type="GO" id="GO:0008658">
    <property type="term" value="F:penicillin binding"/>
    <property type="evidence" value="ECO:0007669"/>
    <property type="project" value="InterPro"/>
</dbReference>
<organism evidence="11 12">
    <name type="scientific">Gordonia jinhuaensis</name>
    <dbReference type="NCBI Taxonomy" id="1517702"/>
    <lineage>
        <taxon>Bacteria</taxon>
        <taxon>Bacillati</taxon>
        <taxon>Actinomycetota</taxon>
        <taxon>Actinomycetes</taxon>
        <taxon>Mycobacteriales</taxon>
        <taxon>Gordoniaceae</taxon>
        <taxon>Gordonia</taxon>
    </lineage>
</organism>
<name>A0A916WVB4_9ACTN</name>
<keyword evidence="12" id="KW-1185">Reference proteome</keyword>
<dbReference type="CDD" id="cd06577">
    <property type="entry name" value="PASTA_pknB"/>
    <property type="match status" value="1"/>
</dbReference>
<evidence type="ECO:0000256" key="3">
    <source>
        <dbReference type="ARBA" id="ARBA00022676"/>
    </source>
</evidence>
<dbReference type="EMBL" id="BMGC01000017">
    <property type="protein sequence ID" value="GGB35537.1"/>
    <property type="molecule type" value="Genomic_DNA"/>
</dbReference>
<dbReference type="SMART" id="SM00740">
    <property type="entry name" value="PASTA"/>
    <property type="match status" value="1"/>
</dbReference>
<dbReference type="InterPro" id="IPR012338">
    <property type="entry name" value="Beta-lactam/transpept-like"/>
</dbReference>
<feature type="domain" description="PASTA" evidence="10">
    <location>
        <begin position="708"/>
        <end position="771"/>
    </location>
</feature>
<keyword evidence="4 11" id="KW-0808">Transferase</keyword>
<evidence type="ECO:0000256" key="4">
    <source>
        <dbReference type="ARBA" id="ARBA00022679"/>
    </source>
</evidence>
<keyword evidence="6" id="KW-0511">Multifunctional enzyme</keyword>
<dbReference type="InterPro" id="IPR001264">
    <property type="entry name" value="Glyco_trans_51"/>
</dbReference>
<comment type="caution">
    <text evidence="11">The sequence shown here is derived from an EMBL/GenBank/DDBJ whole genome shotgun (WGS) entry which is preliminary data.</text>
</comment>
<evidence type="ECO:0000256" key="8">
    <source>
        <dbReference type="ARBA" id="ARBA00049902"/>
    </source>
</evidence>
<dbReference type="GO" id="GO:0009002">
    <property type="term" value="F:serine-type D-Ala-D-Ala carboxypeptidase activity"/>
    <property type="evidence" value="ECO:0007669"/>
    <property type="project" value="UniProtKB-EC"/>
</dbReference>
<dbReference type="SUPFAM" id="SSF56601">
    <property type="entry name" value="beta-lactamase/transpeptidase-like"/>
    <property type="match status" value="1"/>
</dbReference>
<accession>A0A916WVB4</accession>
<dbReference type="GO" id="GO:0009252">
    <property type="term" value="P:peptidoglycan biosynthetic process"/>
    <property type="evidence" value="ECO:0007669"/>
    <property type="project" value="TreeGrafter"/>
</dbReference>
<protein>
    <submittedName>
        <fullName evidence="11">Bifunctional membrane-associated penicillin-binding protein PonA2/glycosyl transferase</fullName>
    </submittedName>
</protein>
<reference evidence="11" key="1">
    <citation type="journal article" date="2014" name="Int. J. Syst. Evol. Microbiol.">
        <title>Complete genome sequence of Corynebacterium casei LMG S-19264T (=DSM 44701T), isolated from a smear-ripened cheese.</title>
        <authorList>
            <consortium name="US DOE Joint Genome Institute (JGI-PGF)"/>
            <person name="Walter F."/>
            <person name="Albersmeier A."/>
            <person name="Kalinowski J."/>
            <person name="Ruckert C."/>
        </authorList>
    </citation>
    <scope>NUCLEOTIDE SEQUENCE</scope>
    <source>
        <strain evidence="11">CGMCC 1.12827</strain>
    </source>
</reference>
<dbReference type="InterPro" id="IPR050396">
    <property type="entry name" value="Glycosyltr_51/Transpeptidase"/>
</dbReference>
<dbReference type="Proteomes" id="UP000621454">
    <property type="component" value="Unassembled WGS sequence"/>
</dbReference>
<dbReference type="AlphaFoldDB" id="A0A916WVB4"/>
<keyword evidence="3" id="KW-0328">Glycosyltransferase</keyword>
<dbReference type="Gene3D" id="3.30.10.20">
    <property type="match status" value="1"/>
</dbReference>
<dbReference type="InterPro" id="IPR005543">
    <property type="entry name" value="PASTA_dom"/>
</dbReference>
<evidence type="ECO:0000256" key="7">
    <source>
        <dbReference type="ARBA" id="ARBA00034000"/>
    </source>
</evidence>
<evidence type="ECO:0000256" key="2">
    <source>
        <dbReference type="ARBA" id="ARBA00022670"/>
    </source>
</evidence>
<gene>
    <name evidence="11" type="ORF">GCM10011489_24470</name>
</gene>
<evidence type="ECO:0000256" key="6">
    <source>
        <dbReference type="ARBA" id="ARBA00023268"/>
    </source>
</evidence>
<dbReference type="InterPro" id="IPR001460">
    <property type="entry name" value="PCN-bd_Tpept"/>
</dbReference>
<dbReference type="RefSeq" id="WP_229742557.1">
    <property type="nucleotide sequence ID" value="NZ_BMGC01000017.1"/>
</dbReference>
<dbReference type="Pfam" id="PF00912">
    <property type="entry name" value="Transgly"/>
    <property type="match status" value="1"/>
</dbReference>
<proteinExistence type="predicted"/>
<feature type="region of interest" description="Disordered" evidence="9">
    <location>
        <begin position="768"/>
        <end position="803"/>
    </location>
</feature>
<dbReference type="GO" id="GO:0006508">
    <property type="term" value="P:proteolysis"/>
    <property type="evidence" value="ECO:0007669"/>
    <property type="project" value="UniProtKB-KW"/>
</dbReference>
<dbReference type="Pfam" id="PF03793">
    <property type="entry name" value="PASTA"/>
    <property type="match status" value="1"/>
</dbReference>
<evidence type="ECO:0000256" key="1">
    <source>
        <dbReference type="ARBA" id="ARBA00022645"/>
    </source>
</evidence>
<keyword evidence="5" id="KW-0378">Hydrolase</keyword>
<evidence type="ECO:0000256" key="9">
    <source>
        <dbReference type="SAM" id="MobiDB-lite"/>
    </source>
</evidence>
<dbReference type="SUPFAM" id="SSF53955">
    <property type="entry name" value="Lysozyme-like"/>
    <property type="match status" value="1"/>
</dbReference>
<dbReference type="GO" id="GO:0008955">
    <property type="term" value="F:peptidoglycan glycosyltransferase activity"/>
    <property type="evidence" value="ECO:0007669"/>
    <property type="project" value="UniProtKB-EC"/>
</dbReference>
<dbReference type="Gene3D" id="1.10.3810.10">
    <property type="entry name" value="Biosynthetic peptidoglycan transglycosylase-like"/>
    <property type="match status" value="1"/>
</dbReference>
<dbReference type="GO" id="GO:0030288">
    <property type="term" value="C:outer membrane-bounded periplasmic space"/>
    <property type="evidence" value="ECO:0007669"/>
    <property type="project" value="TreeGrafter"/>
</dbReference>
<evidence type="ECO:0000256" key="5">
    <source>
        <dbReference type="ARBA" id="ARBA00022801"/>
    </source>
</evidence>
<evidence type="ECO:0000313" key="12">
    <source>
        <dbReference type="Proteomes" id="UP000621454"/>
    </source>
</evidence>
<dbReference type="PANTHER" id="PTHR32282">
    <property type="entry name" value="BINDING PROTEIN TRANSPEPTIDASE, PUTATIVE-RELATED"/>
    <property type="match status" value="1"/>
</dbReference>
<comment type="catalytic activity">
    <reaction evidence="8">
        <text>[GlcNAc-(1-&gt;4)-Mur2Ac(oyl-L-Ala-gamma-D-Glu-L-Lys-D-Ala-D-Ala)](n)-di-trans,octa-cis-undecaprenyl diphosphate + beta-D-GlcNAc-(1-&gt;4)-Mur2Ac(oyl-L-Ala-gamma-D-Glu-L-Lys-D-Ala-D-Ala)-di-trans,octa-cis-undecaprenyl diphosphate = [GlcNAc-(1-&gt;4)-Mur2Ac(oyl-L-Ala-gamma-D-Glu-L-Lys-D-Ala-D-Ala)](n+1)-di-trans,octa-cis-undecaprenyl diphosphate + di-trans,octa-cis-undecaprenyl diphosphate + H(+)</text>
        <dbReference type="Rhea" id="RHEA:23708"/>
        <dbReference type="Rhea" id="RHEA-COMP:9602"/>
        <dbReference type="Rhea" id="RHEA-COMP:9603"/>
        <dbReference type="ChEBI" id="CHEBI:15378"/>
        <dbReference type="ChEBI" id="CHEBI:58405"/>
        <dbReference type="ChEBI" id="CHEBI:60033"/>
        <dbReference type="ChEBI" id="CHEBI:78435"/>
        <dbReference type="EC" id="2.4.99.28"/>
    </reaction>
</comment>
<dbReference type="InterPro" id="IPR036950">
    <property type="entry name" value="PBP_transglycosylase"/>
</dbReference>
<dbReference type="PANTHER" id="PTHR32282:SF33">
    <property type="entry name" value="PEPTIDOGLYCAN GLYCOSYLTRANSFERASE"/>
    <property type="match status" value="1"/>
</dbReference>
<keyword evidence="2" id="KW-0645">Protease</keyword>
<reference evidence="11" key="2">
    <citation type="submission" date="2020-09" db="EMBL/GenBank/DDBJ databases">
        <authorList>
            <person name="Sun Q."/>
            <person name="Zhou Y."/>
        </authorList>
    </citation>
    <scope>NUCLEOTIDE SEQUENCE</scope>
    <source>
        <strain evidence="11">CGMCC 1.12827</strain>
    </source>
</reference>